<evidence type="ECO:0000313" key="3">
    <source>
        <dbReference type="Proteomes" id="UP000034112"/>
    </source>
</evidence>
<dbReference type="PANTHER" id="PTHR42060">
    <property type="entry name" value="NHL REPEAT-CONTAINING PROTEIN-RELATED"/>
    <property type="match status" value="1"/>
</dbReference>
<organism evidence="2 3">
    <name type="scientific">Trichoderma harzianum</name>
    <name type="common">Hypocrea lixii</name>
    <dbReference type="NCBI Taxonomy" id="5544"/>
    <lineage>
        <taxon>Eukaryota</taxon>
        <taxon>Fungi</taxon>
        <taxon>Dikarya</taxon>
        <taxon>Ascomycota</taxon>
        <taxon>Pezizomycotina</taxon>
        <taxon>Sordariomycetes</taxon>
        <taxon>Hypocreomycetidae</taxon>
        <taxon>Hypocreales</taxon>
        <taxon>Hypocreaceae</taxon>
        <taxon>Trichoderma</taxon>
    </lineage>
</organism>
<dbReference type="SUPFAM" id="SSF63829">
    <property type="entry name" value="Calcium-dependent phosphotriesterase"/>
    <property type="match status" value="1"/>
</dbReference>
<sequence>MFLPATFALCTLFGLGIAVPESRSLDPVHPETGAPQAVLVHEFTDSLGLAGIAEYEPDIFAVISGMFNIPTGDSEGTFLFSDINAGVVYRLDTQGSYEVVINSTLTKSVPTPPVPLTGVGGLHVHHDGDLKTLHFVNAGQGFLASVAINDDETPAGEMEIVA</sequence>
<protein>
    <submittedName>
        <fullName evidence="2">Uncharacterized protein</fullName>
    </submittedName>
</protein>
<dbReference type="EMBL" id="JOKZ01000485">
    <property type="protein sequence ID" value="KKO97932.1"/>
    <property type="molecule type" value="Genomic_DNA"/>
</dbReference>
<feature type="signal peptide" evidence="1">
    <location>
        <begin position="1"/>
        <end position="18"/>
    </location>
</feature>
<name>A0A0F9XB64_TRIHA</name>
<dbReference type="OrthoDB" id="5233393at2759"/>
<dbReference type="Proteomes" id="UP000034112">
    <property type="component" value="Unassembled WGS sequence"/>
</dbReference>
<keyword evidence="1" id="KW-0732">Signal</keyword>
<dbReference type="AlphaFoldDB" id="A0A0F9XB64"/>
<evidence type="ECO:0000256" key="1">
    <source>
        <dbReference type="SAM" id="SignalP"/>
    </source>
</evidence>
<feature type="chain" id="PRO_5002530030" evidence="1">
    <location>
        <begin position="19"/>
        <end position="162"/>
    </location>
</feature>
<comment type="caution">
    <text evidence="2">The sequence shown here is derived from an EMBL/GenBank/DDBJ whole genome shotgun (WGS) entry which is preliminary data.</text>
</comment>
<dbReference type="Gene3D" id="2.120.10.30">
    <property type="entry name" value="TolB, C-terminal domain"/>
    <property type="match status" value="1"/>
</dbReference>
<evidence type="ECO:0000313" key="2">
    <source>
        <dbReference type="EMBL" id="KKO97932.1"/>
    </source>
</evidence>
<dbReference type="PANTHER" id="PTHR42060:SF1">
    <property type="entry name" value="NHL REPEAT-CONTAINING PROTEIN"/>
    <property type="match status" value="1"/>
</dbReference>
<reference evidence="3" key="1">
    <citation type="journal article" date="2015" name="Genome Announc.">
        <title>Draft whole-genome sequence of the biocontrol agent Trichoderma harzianum T6776.</title>
        <authorList>
            <person name="Baroncelli R."/>
            <person name="Piaggeschi G."/>
            <person name="Fiorini L."/>
            <person name="Bertolini E."/>
            <person name="Zapparata A."/>
            <person name="Pe M.E."/>
            <person name="Sarrocco S."/>
            <person name="Vannacci G."/>
        </authorList>
    </citation>
    <scope>NUCLEOTIDE SEQUENCE [LARGE SCALE GENOMIC DNA]</scope>
    <source>
        <strain evidence="3">T6776</strain>
    </source>
</reference>
<gene>
    <name evidence="2" type="ORF">THAR02_09959</name>
</gene>
<proteinExistence type="predicted"/>
<dbReference type="InterPro" id="IPR011042">
    <property type="entry name" value="6-blade_b-propeller_TolB-like"/>
</dbReference>
<dbReference type="InterPro" id="IPR052998">
    <property type="entry name" value="Hetero-Diels-Alderase-like"/>
</dbReference>
<accession>A0A0F9XB64</accession>